<feature type="transmembrane region" description="Helical" evidence="12">
    <location>
        <begin position="180"/>
        <end position="202"/>
    </location>
</feature>
<evidence type="ECO:0000256" key="6">
    <source>
        <dbReference type="ARBA" id="ARBA00022741"/>
    </source>
</evidence>
<evidence type="ECO:0000256" key="12">
    <source>
        <dbReference type="SAM" id="Phobius"/>
    </source>
</evidence>
<dbReference type="EC" id="4.6.1.1" evidence="3"/>
<comment type="subcellular location">
    <subcellularLocation>
        <location evidence="2">Membrane</location>
        <topology evidence="2">Multi-pass membrane protein</topology>
    </subcellularLocation>
</comment>
<evidence type="ECO:0000256" key="8">
    <source>
        <dbReference type="ARBA" id="ARBA00022842"/>
    </source>
</evidence>
<evidence type="ECO:0000256" key="2">
    <source>
        <dbReference type="ARBA" id="ARBA00004141"/>
    </source>
</evidence>
<evidence type="ECO:0000256" key="3">
    <source>
        <dbReference type="ARBA" id="ARBA00012201"/>
    </source>
</evidence>
<feature type="transmembrane region" description="Helical" evidence="12">
    <location>
        <begin position="104"/>
        <end position="125"/>
    </location>
</feature>
<dbReference type="Gene3D" id="3.30.70.1230">
    <property type="entry name" value="Nucleotide cyclase"/>
    <property type="match status" value="1"/>
</dbReference>
<name>A0ABS5W127_9SPHN</name>
<keyword evidence="5" id="KW-0479">Metal-binding</keyword>
<dbReference type="SUPFAM" id="SSF55073">
    <property type="entry name" value="Nucleotide cyclase"/>
    <property type="match status" value="1"/>
</dbReference>
<gene>
    <name evidence="14" type="ORF">KK137_03875</name>
</gene>
<evidence type="ECO:0000259" key="13">
    <source>
        <dbReference type="PROSITE" id="PS50125"/>
    </source>
</evidence>
<dbReference type="PANTHER" id="PTHR45627">
    <property type="entry name" value="ADENYLATE CYCLASE TYPE 1"/>
    <property type="match status" value="1"/>
</dbReference>
<dbReference type="Proteomes" id="UP000811255">
    <property type="component" value="Unassembled WGS sequence"/>
</dbReference>
<keyword evidence="7" id="KW-0067">ATP-binding</keyword>
<keyword evidence="9 12" id="KW-1133">Transmembrane helix</keyword>
<feature type="transmembrane region" description="Helical" evidence="12">
    <location>
        <begin position="157"/>
        <end position="174"/>
    </location>
</feature>
<comment type="catalytic activity">
    <reaction evidence="1">
        <text>ATP = 3',5'-cyclic AMP + diphosphate</text>
        <dbReference type="Rhea" id="RHEA:15389"/>
        <dbReference type="ChEBI" id="CHEBI:30616"/>
        <dbReference type="ChEBI" id="CHEBI:33019"/>
        <dbReference type="ChEBI" id="CHEBI:58165"/>
        <dbReference type="EC" id="4.6.1.1"/>
    </reaction>
</comment>
<keyword evidence="8" id="KW-0460">Magnesium</keyword>
<keyword evidence="4 12" id="KW-0812">Transmembrane</keyword>
<dbReference type="CDD" id="cd07302">
    <property type="entry name" value="CHD"/>
    <property type="match status" value="1"/>
</dbReference>
<dbReference type="Pfam" id="PF00211">
    <property type="entry name" value="Guanylate_cyc"/>
    <property type="match status" value="1"/>
</dbReference>
<organism evidence="14 15">
    <name type="scientific">Croceibacterium selenioxidans</name>
    <dbReference type="NCBI Taxonomy" id="2838833"/>
    <lineage>
        <taxon>Bacteria</taxon>
        <taxon>Pseudomonadati</taxon>
        <taxon>Pseudomonadota</taxon>
        <taxon>Alphaproteobacteria</taxon>
        <taxon>Sphingomonadales</taxon>
        <taxon>Erythrobacteraceae</taxon>
        <taxon>Croceibacterium</taxon>
    </lineage>
</organism>
<keyword evidence="11" id="KW-0456">Lyase</keyword>
<reference evidence="14 15" key="1">
    <citation type="submission" date="2021-05" db="EMBL/GenBank/DDBJ databases">
        <title>Croceibacterium sp. LX-88 genome sequence.</title>
        <authorList>
            <person name="Luo X."/>
        </authorList>
    </citation>
    <scope>NUCLEOTIDE SEQUENCE [LARGE SCALE GENOMIC DNA]</scope>
    <source>
        <strain evidence="14 15">LX-88</strain>
    </source>
</reference>
<keyword evidence="6" id="KW-0547">Nucleotide-binding</keyword>
<sequence>MRAWVSRMGWGVQQPGVFSRFADNETEERYSATARALRMPFVRLYCVIFMVLALAYLIANPNLVSQAQNAQLAIYLGASLAVAGGYICVTFWDAYVRHPIIDFIALLLLSLLVSRANFVLFEYLAVADAGLHVVAVINRLVLAAFAAVTLAGRPRLFVLWLAADTLGWLGSAFNDLNQPAFALAALSYFGGSAVMFAICLAVGRTSRSAFILADGLDTERRKNEELVHNMLPPAAVQRIRDGRVVADSYSDASVIFIDMVGFSMLARRISPGHLVELLNSFFNQADNLAAVHHIEKVKTVGDSYLAIAGGNIECANSADSAIAFARAVIGCVEELRQVAGVDTVGLRVGIHSGPVVGGVIGATRMAYDYWGDTVNIAARLQGAAPFNGIAISESTWLRARSRDDFGTPETMTLKGVGDLTVYHASIGPGEAGAAVEPVAA</sequence>
<feature type="transmembrane region" description="Helical" evidence="12">
    <location>
        <begin position="41"/>
        <end position="60"/>
    </location>
</feature>
<evidence type="ECO:0000256" key="4">
    <source>
        <dbReference type="ARBA" id="ARBA00022692"/>
    </source>
</evidence>
<dbReference type="InterPro" id="IPR029787">
    <property type="entry name" value="Nucleotide_cyclase"/>
</dbReference>
<protein>
    <recommendedName>
        <fullName evidence="3">adenylate cyclase</fullName>
        <ecNumber evidence="3">4.6.1.1</ecNumber>
    </recommendedName>
</protein>
<accession>A0ABS5W127</accession>
<dbReference type="EMBL" id="JAHFVK010000001">
    <property type="protein sequence ID" value="MBT2133466.1"/>
    <property type="molecule type" value="Genomic_DNA"/>
</dbReference>
<evidence type="ECO:0000256" key="10">
    <source>
        <dbReference type="ARBA" id="ARBA00023136"/>
    </source>
</evidence>
<keyword evidence="15" id="KW-1185">Reference proteome</keyword>
<dbReference type="InterPro" id="IPR001054">
    <property type="entry name" value="A/G_cyclase"/>
</dbReference>
<evidence type="ECO:0000313" key="15">
    <source>
        <dbReference type="Proteomes" id="UP000811255"/>
    </source>
</evidence>
<dbReference type="RefSeq" id="WP_214534713.1">
    <property type="nucleotide sequence ID" value="NZ_JAHFVK010000001.1"/>
</dbReference>
<dbReference type="PROSITE" id="PS50125">
    <property type="entry name" value="GUANYLATE_CYCLASE_2"/>
    <property type="match status" value="1"/>
</dbReference>
<feature type="domain" description="Guanylate cyclase" evidence="13">
    <location>
        <begin position="253"/>
        <end position="381"/>
    </location>
</feature>
<feature type="transmembrane region" description="Helical" evidence="12">
    <location>
        <begin position="72"/>
        <end position="92"/>
    </location>
</feature>
<keyword evidence="10 12" id="KW-0472">Membrane</keyword>
<evidence type="ECO:0000313" key="14">
    <source>
        <dbReference type="EMBL" id="MBT2133466.1"/>
    </source>
</evidence>
<evidence type="ECO:0000256" key="5">
    <source>
        <dbReference type="ARBA" id="ARBA00022723"/>
    </source>
</evidence>
<evidence type="ECO:0000256" key="7">
    <source>
        <dbReference type="ARBA" id="ARBA00022840"/>
    </source>
</evidence>
<evidence type="ECO:0000256" key="9">
    <source>
        <dbReference type="ARBA" id="ARBA00022989"/>
    </source>
</evidence>
<proteinExistence type="predicted"/>
<dbReference type="SMART" id="SM00044">
    <property type="entry name" value="CYCc"/>
    <property type="match status" value="1"/>
</dbReference>
<evidence type="ECO:0000256" key="1">
    <source>
        <dbReference type="ARBA" id="ARBA00001593"/>
    </source>
</evidence>
<feature type="transmembrane region" description="Helical" evidence="12">
    <location>
        <begin position="131"/>
        <end position="150"/>
    </location>
</feature>
<comment type="caution">
    <text evidence="14">The sequence shown here is derived from an EMBL/GenBank/DDBJ whole genome shotgun (WGS) entry which is preliminary data.</text>
</comment>
<evidence type="ECO:0000256" key="11">
    <source>
        <dbReference type="ARBA" id="ARBA00023239"/>
    </source>
</evidence>